<evidence type="ECO:0000259" key="10">
    <source>
        <dbReference type="PROSITE" id="PS50119"/>
    </source>
</evidence>
<dbReference type="OrthoDB" id="6105938at2759"/>
<dbReference type="InterPro" id="IPR003877">
    <property type="entry name" value="SPRY_dom"/>
</dbReference>
<keyword evidence="6" id="KW-0862">Zinc</keyword>
<dbReference type="SMART" id="SM00589">
    <property type="entry name" value="PRY"/>
    <property type="match status" value="1"/>
</dbReference>
<keyword evidence="5 7" id="KW-0863">Zinc-finger</keyword>
<dbReference type="PROSITE" id="PS50119">
    <property type="entry name" value="ZF_BBOX"/>
    <property type="match status" value="1"/>
</dbReference>
<comment type="subcellular location">
    <subcellularLocation>
        <location evidence="1">Cytoplasm</location>
    </subcellularLocation>
</comment>
<dbReference type="Ensembl" id="ENSGWIT00000016371.1">
    <property type="protein sequence ID" value="ENSGWIP00000014822.1"/>
    <property type="gene ID" value="ENSGWIG00000008326.1"/>
</dbReference>
<evidence type="ECO:0000256" key="6">
    <source>
        <dbReference type="ARBA" id="ARBA00022833"/>
    </source>
</evidence>
<dbReference type="InterPro" id="IPR006574">
    <property type="entry name" value="PRY"/>
</dbReference>
<feature type="domain" description="B box-type" evidence="10">
    <location>
        <begin position="80"/>
        <end position="121"/>
    </location>
</feature>
<proteinExistence type="inferred from homology"/>
<dbReference type="SMART" id="SM00336">
    <property type="entry name" value="BBOX"/>
    <property type="match status" value="1"/>
</dbReference>
<dbReference type="GeneID" id="114464002"/>
<dbReference type="SUPFAM" id="SSF57850">
    <property type="entry name" value="RING/U-box"/>
    <property type="match status" value="1"/>
</dbReference>
<dbReference type="InterPro" id="IPR003879">
    <property type="entry name" value="Butyrophylin_SPRY"/>
</dbReference>
<dbReference type="Pfam" id="PF00643">
    <property type="entry name" value="zf-B_box"/>
    <property type="match status" value="1"/>
</dbReference>
<protein>
    <submittedName>
        <fullName evidence="12">Tripartite motif-containing protein 35-like</fullName>
    </submittedName>
</protein>
<keyword evidence="4" id="KW-0479">Metal-binding</keyword>
<feature type="domain" description="B30.2/SPRY" evidence="11">
    <location>
        <begin position="270"/>
        <end position="459"/>
    </location>
</feature>
<gene>
    <name evidence="12" type="primary">LOC114464002</name>
</gene>
<evidence type="ECO:0000256" key="5">
    <source>
        <dbReference type="ARBA" id="ARBA00022771"/>
    </source>
</evidence>
<name>A0A8C5E1H9_GOUWI</name>
<evidence type="ECO:0000256" key="1">
    <source>
        <dbReference type="ARBA" id="ARBA00004496"/>
    </source>
</evidence>
<dbReference type="GO" id="GO:0005737">
    <property type="term" value="C:cytoplasm"/>
    <property type="evidence" value="ECO:0007669"/>
    <property type="project" value="UniProtKB-SubCell"/>
</dbReference>
<dbReference type="Gene3D" id="3.30.40.10">
    <property type="entry name" value="Zinc/RING finger domain, C3HC4 (zinc finger)"/>
    <property type="match status" value="1"/>
</dbReference>
<evidence type="ECO:0000313" key="12">
    <source>
        <dbReference type="Ensembl" id="ENSGWIP00000014822.1"/>
    </source>
</evidence>
<reference evidence="12" key="2">
    <citation type="submission" date="2025-08" db="UniProtKB">
        <authorList>
            <consortium name="Ensembl"/>
        </authorList>
    </citation>
    <scope>IDENTIFICATION</scope>
</reference>
<dbReference type="PRINTS" id="PR01407">
    <property type="entry name" value="BUTYPHLNCDUF"/>
</dbReference>
<reference evidence="12" key="1">
    <citation type="submission" date="2020-06" db="EMBL/GenBank/DDBJ databases">
        <authorList>
            <consortium name="Wellcome Sanger Institute Data Sharing"/>
        </authorList>
    </citation>
    <scope>NUCLEOTIDE SEQUENCE [LARGE SCALE GENOMIC DNA]</scope>
</reference>
<keyword evidence="3" id="KW-0963">Cytoplasm</keyword>
<feature type="coiled-coil region" evidence="8">
    <location>
        <begin position="190"/>
        <end position="228"/>
    </location>
</feature>
<dbReference type="PROSITE" id="PS50089">
    <property type="entry name" value="ZF_RING_2"/>
    <property type="match status" value="1"/>
</dbReference>
<evidence type="ECO:0000313" key="13">
    <source>
        <dbReference type="Proteomes" id="UP000694680"/>
    </source>
</evidence>
<keyword evidence="13" id="KW-1185">Reference proteome</keyword>
<dbReference type="Proteomes" id="UP000694680">
    <property type="component" value="Chromosome 5"/>
</dbReference>
<dbReference type="Pfam" id="PF00622">
    <property type="entry name" value="SPRY"/>
    <property type="match status" value="1"/>
</dbReference>
<keyword evidence="8" id="KW-0175">Coiled coil</keyword>
<dbReference type="InterPro" id="IPR001870">
    <property type="entry name" value="B30.2/SPRY"/>
</dbReference>
<dbReference type="InterPro" id="IPR043136">
    <property type="entry name" value="B30.2/SPRY_sf"/>
</dbReference>
<comment type="similarity">
    <text evidence="2">Belongs to the TRIM/RBCC family.</text>
</comment>
<dbReference type="SMART" id="SM00184">
    <property type="entry name" value="RING"/>
    <property type="match status" value="1"/>
</dbReference>
<dbReference type="InterPro" id="IPR000315">
    <property type="entry name" value="Znf_B-box"/>
</dbReference>
<dbReference type="Gene3D" id="3.30.160.60">
    <property type="entry name" value="Classic Zinc Finger"/>
    <property type="match status" value="1"/>
</dbReference>
<dbReference type="CDD" id="cd12893">
    <property type="entry name" value="SPRY_PRY_TRIM35"/>
    <property type="match status" value="1"/>
</dbReference>
<dbReference type="InterPro" id="IPR017907">
    <property type="entry name" value="Znf_RING_CS"/>
</dbReference>
<reference evidence="12" key="3">
    <citation type="submission" date="2025-09" db="UniProtKB">
        <authorList>
            <consortium name="Ensembl"/>
        </authorList>
    </citation>
    <scope>IDENTIFICATION</scope>
</reference>
<dbReference type="Pfam" id="PF13765">
    <property type="entry name" value="PRY"/>
    <property type="match status" value="1"/>
</dbReference>
<dbReference type="Gene3D" id="2.60.120.920">
    <property type="match status" value="1"/>
</dbReference>
<dbReference type="InterPro" id="IPR001841">
    <property type="entry name" value="Znf_RING"/>
</dbReference>
<dbReference type="PANTHER" id="PTHR24103">
    <property type="entry name" value="E3 UBIQUITIN-PROTEIN LIGASE TRIM"/>
    <property type="match status" value="1"/>
</dbReference>
<evidence type="ECO:0000256" key="2">
    <source>
        <dbReference type="ARBA" id="ARBA00008518"/>
    </source>
</evidence>
<accession>A0A8C5E1H9</accession>
<dbReference type="RefSeq" id="XP_028303828.1">
    <property type="nucleotide sequence ID" value="XM_028448027.1"/>
</dbReference>
<evidence type="ECO:0000256" key="7">
    <source>
        <dbReference type="PROSITE-ProRule" id="PRU00024"/>
    </source>
</evidence>
<dbReference type="InterPro" id="IPR013083">
    <property type="entry name" value="Znf_RING/FYVE/PHD"/>
</dbReference>
<dbReference type="PROSITE" id="PS50188">
    <property type="entry name" value="B302_SPRY"/>
    <property type="match status" value="1"/>
</dbReference>
<dbReference type="Pfam" id="PF00097">
    <property type="entry name" value="zf-C3HC4"/>
    <property type="match status" value="1"/>
</dbReference>
<evidence type="ECO:0000259" key="9">
    <source>
        <dbReference type="PROSITE" id="PS50089"/>
    </source>
</evidence>
<dbReference type="InterPro" id="IPR050143">
    <property type="entry name" value="TRIM/RBCC"/>
</dbReference>
<dbReference type="SUPFAM" id="SSF49899">
    <property type="entry name" value="Concanavalin A-like lectins/glucanases"/>
    <property type="match status" value="1"/>
</dbReference>
<dbReference type="InterPro" id="IPR018957">
    <property type="entry name" value="Znf_C3HC4_RING-type"/>
</dbReference>
<evidence type="ECO:0000256" key="4">
    <source>
        <dbReference type="ARBA" id="ARBA00022723"/>
    </source>
</evidence>
<dbReference type="PROSITE" id="PS00518">
    <property type="entry name" value="ZF_RING_1"/>
    <property type="match status" value="1"/>
</dbReference>
<dbReference type="SMART" id="SM00449">
    <property type="entry name" value="SPRY"/>
    <property type="match status" value="1"/>
</dbReference>
<dbReference type="SUPFAM" id="SSF57845">
    <property type="entry name" value="B-box zinc-binding domain"/>
    <property type="match status" value="1"/>
</dbReference>
<evidence type="ECO:0000256" key="3">
    <source>
        <dbReference type="ARBA" id="ARBA00022490"/>
    </source>
</evidence>
<dbReference type="GO" id="GO:0008270">
    <property type="term" value="F:zinc ion binding"/>
    <property type="evidence" value="ECO:0007669"/>
    <property type="project" value="UniProtKB-KW"/>
</dbReference>
<sequence>MASRLKEELCCPVCLNTFRDPVLLFCSHSFCRDCVNTWWRKSRSRPCPLCKRRCPKKDPTCVLVLKNLCESLLEEEAQRSAKAVCSLHSEKFRLFCLDHQQLVCLICRDSEEHSQHTFRPIDEAAQQQKNNIQQMLEPLREQLELCIKVKKQFDLTEEHLKVQVEHTGRKIRETFERLHQFLTEEEKIRMAALMEEEKKKNEMMKKKKEAVSRQITELSETIRATEEQLRAEDLSFLLTSKAAEERVQNCPLLEPPQLPSGALIEQHKHLGNLSFNIWNKMKDLVSYTPIVLDPNTANPILILSEDLTSLRPGVKQKLPDNPERFDEYFSVLSSEGFNSGTHSWDVQVGDSEAWFVGVIPESTLRKGKIHSGFWVLVYYEFKYTALFPPDPINEVSFQKKLQRIRVNLDWTRGTLSFSDPDTNTHIHTFTHTFTDTLIPYFWSYDPLKILPLKVSVRTENS</sequence>
<feature type="domain" description="RING-type" evidence="9">
    <location>
        <begin position="11"/>
        <end position="51"/>
    </location>
</feature>
<organism evidence="12 13">
    <name type="scientific">Gouania willdenowi</name>
    <name type="common">Blunt-snouted clingfish</name>
    <name type="synonym">Lepadogaster willdenowi</name>
    <dbReference type="NCBI Taxonomy" id="441366"/>
    <lineage>
        <taxon>Eukaryota</taxon>
        <taxon>Metazoa</taxon>
        <taxon>Chordata</taxon>
        <taxon>Craniata</taxon>
        <taxon>Vertebrata</taxon>
        <taxon>Euteleostomi</taxon>
        <taxon>Actinopterygii</taxon>
        <taxon>Neopterygii</taxon>
        <taxon>Teleostei</taxon>
        <taxon>Neoteleostei</taxon>
        <taxon>Acanthomorphata</taxon>
        <taxon>Ovalentaria</taxon>
        <taxon>Blenniimorphae</taxon>
        <taxon>Blenniiformes</taxon>
        <taxon>Gobiesocoidei</taxon>
        <taxon>Gobiesocidae</taxon>
        <taxon>Gobiesocinae</taxon>
        <taxon>Gouania</taxon>
    </lineage>
</organism>
<evidence type="ECO:0000256" key="8">
    <source>
        <dbReference type="SAM" id="Coils"/>
    </source>
</evidence>
<dbReference type="InterPro" id="IPR013320">
    <property type="entry name" value="ConA-like_dom_sf"/>
</dbReference>
<evidence type="ECO:0000259" key="11">
    <source>
        <dbReference type="PROSITE" id="PS50188"/>
    </source>
</evidence>
<dbReference type="AlphaFoldDB" id="A0A8C5E1H9"/>